<organism evidence="2 3">
    <name type="scientific">Carnegiea gigantea</name>
    <dbReference type="NCBI Taxonomy" id="171969"/>
    <lineage>
        <taxon>Eukaryota</taxon>
        <taxon>Viridiplantae</taxon>
        <taxon>Streptophyta</taxon>
        <taxon>Embryophyta</taxon>
        <taxon>Tracheophyta</taxon>
        <taxon>Spermatophyta</taxon>
        <taxon>Magnoliopsida</taxon>
        <taxon>eudicotyledons</taxon>
        <taxon>Gunneridae</taxon>
        <taxon>Pentapetalae</taxon>
        <taxon>Caryophyllales</taxon>
        <taxon>Cactineae</taxon>
        <taxon>Cactaceae</taxon>
        <taxon>Cactoideae</taxon>
        <taxon>Echinocereeae</taxon>
        <taxon>Carnegiea</taxon>
    </lineage>
</organism>
<sequence>MGAPSFISYIDLHPGIPSIAFPCSLDTGEIAEYVAYHFEWDWRRLNGDRVFEARFQEKTEREEEGSDTERSASSSDGDEQGEARQEEAASPSDDDKQEATCLPHPLPDDYQDLCPRFSLSEPERAALDFKLPEIVQATFYAMLLNDAVDLGIVSGFLADDLKLSLKGLRWTSFEAWLSRTSRGLREAQLRQRTLQSEARGSMDSQEESSGLTSPPASFQ</sequence>
<keyword evidence="3" id="KW-1185">Reference proteome</keyword>
<reference evidence="2" key="1">
    <citation type="submission" date="2022-04" db="EMBL/GenBank/DDBJ databases">
        <title>Carnegiea gigantea Genome sequencing and assembly v2.</title>
        <authorList>
            <person name="Copetti D."/>
            <person name="Sanderson M.J."/>
            <person name="Burquez A."/>
            <person name="Wojciechowski M.F."/>
        </authorList>
    </citation>
    <scope>NUCLEOTIDE SEQUENCE</scope>
    <source>
        <strain evidence="2">SGP5-SGP5p</strain>
        <tissue evidence="2">Aerial part</tissue>
    </source>
</reference>
<feature type="region of interest" description="Disordered" evidence="1">
    <location>
        <begin position="56"/>
        <end position="105"/>
    </location>
</feature>
<dbReference type="AlphaFoldDB" id="A0A9Q1JZT5"/>
<feature type="compositionally biased region" description="Basic and acidic residues" evidence="1">
    <location>
        <begin position="81"/>
        <end position="98"/>
    </location>
</feature>
<name>A0A9Q1JZT5_9CARY</name>
<evidence type="ECO:0000256" key="1">
    <source>
        <dbReference type="SAM" id="MobiDB-lite"/>
    </source>
</evidence>
<feature type="compositionally biased region" description="Polar residues" evidence="1">
    <location>
        <begin position="207"/>
        <end position="219"/>
    </location>
</feature>
<proteinExistence type="predicted"/>
<dbReference type="EMBL" id="JAKOGI010000513">
    <property type="protein sequence ID" value="KAJ8433878.1"/>
    <property type="molecule type" value="Genomic_DNA"/>
</dbReference>
<evidence type="ECO:0000313" key="2">
    <source>
        <dbReference type="EMBL" id="KAJ8433878.1"/>
    </source>
</evidence>
<protein>
    <submittedName>
        <fullName evidence="2">Uncharacterized protein</fullName>
    </submittedName>
</protein>
<feature type="region of interest" description="Disordered" evidence="1">
    <location>
        <begin position="191"/>
        <end position="219"/>
    </location>
</feature>
<dbReference type="Proteomes" id="UP001153076">
    <property type="component" value="Unassembled WGS sequence"/>
</dbReference>
<accession>A0A9Q1JZT5</accession>
<gene>
    <name evidence="2" type="ORF">Cgig2_021261</name>
</gene>
<comment type="caution">
    <text evidence="2">The sequence shown here is derived from an EMBL/GenBank/DDBJ whole genome shotgun (WGS) entry which is preliminary data.</text>
</comment>
<evidence type="ECO:0000313" key="3">
    <source>
        <dbReference type="Proteomes" id="UP001153076"/>
    </source>
</evidence>